<name>A0A5J4YY67_PORPP</name>
<dbReference type="AlphaFoldDB" id="A0A5J4YY67"/>
<dbReference type="InterPro" id="IPR000407">
    <property type="entry name" value="GDA1_CD39_NTPase"/>
</dbReference>
<keyword evidence="4" id="KW-0547">Nucleotide-binding</keyword>
<evidence type="ECO:0000256" key="6">
    <source>
        <dbReference type="SAM" id="Phobius"/>
    </source>
</evidence>
<evidence type="ECO:0000313" key="8">
    <source>
        <dbReference type="Proteomes" id="UP000324585"/>
    </source>
</evidence>
<feature type="region of interest" description="Disordered" evidence="5">
    <location>
        <begin position="1"/>
        <end position="21"/>
    </location>
</feature>
<dbReference type="Proteomes" id="UP000324585">
    <property type="component" value="Unassembled WGS sequence"/>
</dbReference>
<keyword evidence="6" id="KW-0472">Membrane</keyword>
<evidence type="ECO:0000256" key="1">
    <source>
        <dbReference type="ARBA" id="ARBA00009283"/>
    </source>
</evidence>
<dbReference type="EMBL" id="VRMN01000002">
    <property type="protein sequence ID" value="KAA8496551.1"/>
    <property type="molecule type" value="Genomic_DNA"/>
</dbReference>
<evidence type="ECO:0000313" key="7">
    <source>
        <dbReference type="EMBL" id="KAA8496551.1"/>
    </source>
</evidence>
<keyword evidence="2 7" id="KW-0378">Hydrolase</keyword>
<dbReference type="Gene3D" id="3.30.420.150">
    <property type="entry name" value="Exopolyphosphatase. Domain 2"/>
    <property type="match status" value="1"/>
</dbReference>
<dbReference type="Pfam" id="PF01150">
    <property type="entry name" value="GDA1_CD39"/>
    <property type="match status" value="1"/>
</dbReference>
<keyword evidence="6" id="KW-0812">Transmembrane</keyword>
<feature type="active site" description="Proton acceptor" evidence="3">
    <location>
        <position position="265"/>
    </location>
</feature>
<comment type="similarity">
    <text evidence="1">Belongs to the GDA1/CD39 NTPase family.</text>
</comment>
<feature type="transmembrane region" description="Helical" evidence="6">
    <location>
        <begin position="95"/>
        <end position="114"/>
    </location>
</feature>
<protein>
    <submittedName>
        <fullName evidence="7">Ectonucleoside triphosphate diphosphohydrolase 5</fullName>
    </submittedName>
</protein>
<dbReference type="OrthoDB" id="6372431at2759"/>
<dbReference type="PANTHER" id="PTHR11782">
    <property type="entry name" value="ADENOSINE/GUANOSINE DIPHOSPHATASE"/>
    <property type="match status" value="1"/>
</dbReference>
<evidence type="ECO:0000256" key="2">
    <source>
        <dbReference type="ARBA" id="ARBA00022801"/>
    </source>
</evidence>
<dbReference type="GO" id="GO:0016787">
    <property type="term" value="F:hydrolase activity"/>
    <property type="evidence" value="ECO:0007669"/>
    <property type="project" value="UniProtKB-KW"/>
</dbReference>
<keyword evidence="8" id="KW-1185">Reference proteome</keyword>
<gene>
    <name evidence="7" type="ORF">FVE85_0280</name>
</gene>
<accession>A0A5J4YY67</accession>
<organism evidence="7 8">
    <name type="scientific">Porphyridium purpureum</name>
    <name type="common">Red alga</name>
    <name type="synonym">Porphyridium cruentum</name>
    <dbReference type="NCBI Taxonomy" id="35688"/>
    <lineage>
        <taxon>Eukaryota</taxon>
        <taxon>Rhodophyta</taxon>
        <taxon>Bangiophyceae</taxon>
        <taxon>Porphyridiales</taxon>
        <taxon>Porphyridiaceae</taxon>
        <taxon>Porphyridium</taxon>
    </lineage>
</organism>
<dbReference type="CDD" id="cd24003">
    <property type="entry name" value="ASKHA_NBD_GDA1_CD39_NTPase"/>
    <property type="match status" value="1"/>
</dbReference>
<dbReference type="OMA" id="CTFNSVW"/>
<reference evidence="8" key="1">
    <citation type="journal article" date="2019" name="Nat. Commun.">
        <title>Expansion of phycobilisome linker gene families in mesophilic red algae.</title>
        <authorList>
            <person name="Lee J."/>
            <person name="Kim D."/>
            <person name="Bhattacharya D."/>
            <person name="Yoon H.S."/>
        </authorList>
    </citation>
    <scope>NUCLEOTIDE SEQUENCE [LARGE SCALE GENOMIC DNA]</scope>
    <source>
        <strain evidence="8">CCMP 1328</strain>
    </source>
</reference>
<evidence type="ECO:0000256" key="4">
    <source>
        <dbReference type="PIRSR" id="PIRSR600407-2"/>
    </source>
</evidence>
<keyword evidence="4" id="KW-0067">ATP-binding</keyword>
<feature type="binding site" evidence="4">
    <location>
        <begin position="301"/>
        <end position="305"/>
    </location>
    <ligand>
        <name>ATP</name>
        <dbReference type="ChEBI" id="CHEBI:30616"/>
    </ligand>
</feature>
<dbReference type="Gene3D" id="3.30.420.40">
    <property type="match status" value="1"/>
</dbReference>
<comment type="caution">
    <text evidence="7">The sequence shown here is derived from an EMBL/GenBank/DDBJ whole genome shotgun (WGS) entry which is preliminary data.</text>
</comment>
<dbReference type="GO" id="GO:0005524">
    <property type="term" value="F:ATP binding"/>
    <property type="evidence" value="ECO:0007669"/>
    <property type="project" value="UniProtKB-KW"/>
</dbReference>
<keyword evidence="6" id="KW-1133">Transmembrane helix</keyword>
<proteinExistence type="inferred from homology"/>
<dbReference type="PANTHER" id="PTHR11782:SF127">
    <property type="entry name" value="NTPASE, ISOFORM F"/>
    <property type="match status" value="1"/>
</dbReference>
<evidence type="ECO:0000256" key="5">
    <source>
        <dbReference type="SAM" id="MobiDB-lite"/>
    </source>
</evidence>
<evidence type="ECO:0000256" key="3">
    <source>
        <dbReference type="PIRSR" id="PIRSR600407-1"/>
    </source>
</evidence>
<sequence>MSAVFRAGRTLASGPARSGRQDYGARCRIKLGAMESSSGLHHRSSGSTSLVSEGVPGTVDAIEAKDDAAKASGAARSRHLRPTLYTRRAVYKNDLWVQTAYLIMWVVATFLLAMRLGITRADMRWVNPNDGSKPIYGVMIDAGSTGTRAHVIQYLKYGPPDTYMIRMVKAYYAEVPVGFSASIQEDGDHLSEVRKIIRPLLDLITEIVPEDHIIWTPIFLRATAGLRLVPDQHAQNILNAAYRELRWSKFMARRDWVSIMSGEDEALYGWLSVNFLLGTFAHQLSEKEDKERFAALVDLGGGSVQMAYSVDERQLDEAKDFAALNASMYLHTLDGVPLKGPLYARSFLGYGLYDFQLKLYEHLESSGQLQANPCFYKSAEKSLQVGRLGHEVRTVGTGDFDKCVSEALFVLQVSGHSTGTMDQSAAVPENTDSVTDGSVCEVHGVSHCGVAGGYRPPFSVSRVVAIAYIYDRLHWFVKEDGGSISLQSIRENGAAVCAMTHEAALEAYEDDGESLCQDLAYIYALLRWGLGMEDGAQVEIRKRIGGVVAGWATGALTGLMKSYRIA</sequence>